<evidence type="ECO:0000313" key="3">
    <source>
        <dbReference type="Proteomes" id="UP000250235"/>
    </source>
</evidence>
<protein>
    <submittedName>
        <fullName evidence="2">Putative Xaa-Pro aminopeptidase 3</fullName>
    </submittedName>
</protein>
<evidence type="ECO:0000256" key="1">
    <source>
        <dbReference type="SAM" id="MobiDB-lite"/>
    </source>
</evidence>
<proteinExistence type="predicted"/>
<dbReference type="Proteomes" id="UP000250235">
    <property type="component" value="Unassembled WGS sequence"/>
</dbReference>
<dbReference type="EMBL" id="KQ992392">
    <property type="protein sequence ID" value="KZV50494.1"/>
    <property type="molecule type" value="Genomic_DNA"/>
</dbReference>
<feature type="region of interest" description="Disordered" evidence="1">
    <location>
        <begin position="123"/>
        <end position="149"/>
    </location>
</feature>
<keyword evidence="2" id="KW-0645">Protease</keyword>
<accession>A0A2Z7D0H0</accession>
<keyword evidence="3" id="KW-1185">Reference proteome</keyword>
<keyword evidence="2" id="KW-0378">Hydrolase</keyword>
<gene>
    <name evidence="2" type="ORF">F511_07763</name>
</gene>
<evidence type="ECO:0000313" key="2">
    <source>
        <dbReference type="EMBL" id="KZV50494.1"/>
    </source>
</evidence>
<keyword evidence="2" id="KW-0031">Aminopeptidase</keyword>
<dbReference type="GO" id="GO:0004177">
    <property type="term" value="F:aminopeptidase activity"/>
    <property type="evidence" value="ECO:0007669"/>
    <property type="project" value="UniProtKB-KW"/>
</dbReference>
<reference evidence="2 3" key="1">
    <citation type="journal article" date="2015" name="Proc. Natl. Acad. Sci. U.S.A.">
        <title>The resurrection genome of Boea hygrometrica: A blueprint for survival of dehydration.</title>
        <authorList>
            <person name="Xiao L."/>
            <person name="Yang G."/>
            <person name="Zhang L."/>
            <person name="Yang X."/>
            <person name="Zhao S."/>
            <person name="Ji Z."/>
            <person name="Zhou Q."/>
            <person name="Hu M."/>
            <person name="Wang Y."/>
            <person name="Chen M."/>
            <person name="Xu Y."/>
            <person name="Jin H."/>
            <person name="Xiao X."/>
            <person name="Hu G."/>
            <person name="Bao F."/>
            <person name="Hu Y."/>
            <person name="Wan P."/>
            <person name="Li L."/>
            <person name="Deng X."/>
            <person name="Kuang T."/>
            <person name="Xiang C."/>
            <person name="Zhu J.K."/>
            <person name="Oliver M.J."/>
            <person name="He Y."/>
        </authorList>
    </citation>
    <scope>NUCLEOTIDE SEQUENCE [LARGE SCALE GENOMIC DNA]</scope>
    <source>
        <strain evidence="3">cv. XS01</strain>
    </source>
</reference>
<dbReference type="AlphaFoldDB" id="A0A2Z7D0H0"/>
<organism evidence="2 3">
    <name type="scientific">Dorcoceras hygrometricum</name>
    <dbReference type="NCBI Taxonomy" id="472368"/>
    <lineage>
        <taxon>Eukaryota</taxon>
        <taxon>Viridiplantae</taxon>
        <taxon>Streptophyta</taxon>
        <taxon>Embryophyta</taxon>
        <taxon>Tracheophyta</taxon>
        <taxon>Spermatophyta</taxon>
        <taxon>Magnoliopsida</taxon>
        <taxon>eudicotyledons</taxon>
        <taxon>Gunneridae</taxon>
        <taxon>Pentapetalae</taxon>
        <taxon>asterids</taxon>
        <taxon>lamiids</taxon>
        <taxon>Lamiales</taxon>
        <taxon>Gesneriaceae</taxon>
        <taxon>Didymocarpoideae</taxon>
        <taxon>Trichosporeae</taxon>
        <taxon>Loxocarpinae</taxon>
        <taxon>Dorcoceras</taxon>
    </lineage>
</organism>
<feature type="compositionally biased region" description="Basic and acidic residues" evidence="1">
    <location>
        <begin position="130"/>
        <end position="140"/>
    </location>
</feature>
<name>A0A2Z7D0H0_9LAMI</name>
<sequence length="162" mass="18989">MKFVEEFAKNENKLFSWAETEKVSELLQRRELILFKMVELHMREAVVEHWKNFHKYKQSANQDIMAIRMWEAELEKTKKSINLFQEKADRPVTYNERSTDRVVSLEITPGLTLQENKAQLEQLTNSTPDKGIDQDAEHQIPEPTAEGQVEEIAQTVENVEET</sequence>